<sequence>MSGNGIYYRYPPSSLSQAELVAHLGSIVANPNVEDLWYLVHEFGYYKLVQPFPRYRHINPRPAQHVCQGGNNCVKKPGPGKTGKMSDLEAWFQFGRVAVSIYDYHLPLPISPSVTLPCSCPPTTSPDGRILHGRRVHARSCNANTGLNGWYVASLNTTWVSQCGNTSGHWYDAPAPNRRGAAGVKGIYGCTAIIIVSEAGAYISHIWESPAFVHRDHKPKKTKEIEKDIWGPLRDGTERGCVVGITSLVGTHQSPGPLHCTRNPRVVIVTPWRSDTHDTRRELRHTKAVKVLRKGLESFFAGYISEVGYHATDEMRSHEVGFLGRAVVEFDMAKPGIYKDHNGWTWQRGRWRVWVEDKIVARHEFNINPLAAPYRDTNAQSQPEPSRFCWCVLQPQLHSQHHEFDEQIRLLRQTAADGDTKEDTKGNKNRCTVL</sequence>
<dbReference type="EMBL" id="CAJSTJ010000206">
    <property type="protein sequence ID" value="CAG7566375.1"/>
    <property type="molecule type" value="Genomic_DNA"/>
</dbReference>
<accession>A0A8J2NQ62</accession>
<gene>
    <name evidence="2" type="ORF">FEQUK3_LOCUS12089</name>
</gene>
<dbReference type="Proteomes" id="UP000693738">
    <property type="component" value="Unassembled WGS sequence"/>
</dbReference>
<evidence type="ECO:0000313" key="2">
    <source>
        <dbReference type="EMBL" id="CAG7566375.1"/>
    </source>
</evidence>
<reference evidence="2" key="1">
    <citation type="submission" date="2021-05" db="EMBL/GenBank/DDBJ databases">
        <authorList>
            <person name="Khan N."/>
        </authorList>
    </citation>
    <scope>NUCLEOTIDE SEQUENCE</scope>
</reference>
<evidence type="ECO:0000313" key="3">
    <source>
        <dbReference type="Proteomes" id="UP000693738"/>
    </source>
</evidence>
<comment type="caution">
    <text evidence="2">The sequence shown here is derived from an EMBL/GenBank/DDBJ whole genome shotgun (WGS) entry which is preliminary data.</text>
</comment>
<proteinExistence type="predicted"/>
<protein>
    <submittedName>
        <fullName evidence="2">Uncharacterized protein</fullName>
    </submittedName>
</protein>
<evidence type="ECO:0000256" key="1">
    <source>
        <dbReference type="SAM" id="MobiDB-lite"/>
    </source>
</evidence>
<organism evidence="2 3">
    <name type="scientific">Fusarium equiseti</name>
    <name type="common">Fusarium scirpi</name>
    <dbReference type="NCBI Taxonomy" id="61235"/>
    <lineage>
        <taxon>Eukaryota</taxon>
        <taxon>Fungi</taxon>
        <taxon>Dikarya</taxon>
        <taxon>Ascomycota</taxon>
        <taxon>Pezizomycotina</taxon>
        <taxon>Sordariomycetes</taxon>
        <taxon>Hypocreomycetidae</taxon>
        <taxon>Hypocreales</taxon>
        <taxon>Nectriaceae</taxon>
        <taxon>Fusarium</taxon>
        <taxon>Fusarium incarnatum-equiseti species complex</taxon>
    </lineage>
</organism>
<name>A0A8J2NQ62_FUSEQ</name>
<dbReference type="AlphaFoldDB" id="A0A8J2NQ62"/>
<feature type="region of interest" description="Disordered" evidence="1">
    <location>
        <begin position="415"/>
        <end position="434"/>
    </location>
</feature>